<evidence type="ECO:0000256" key="1">
    <source>
        <dbReference type="SAM" id="MobiDB-lite"/>
    </source>
</evidence>
<dbReference type="Proteomes" id="UP000318017">
    <property type="component" value="Chromosome"/>
</dbReference>
<gene>
    <name evidence="2" type="ORF">Q31a_29840</name>
</gene>
<accession>A0A518G7V3</accession>
<dbReference type="RefSeq" id="WP_197356811.1">
    <property type="nucleotide sequence ID" value="NZ_CP036298.1"/>
</dbReference>
<dbReference type="AlphaFoldDB" id="A0A518G7V3"/>
<proteinExistence type="predicted"/>
<keyword evidence="3" id="KW-1185">Reference proteome</keyword>
<protein>
    <submittedName>
        <fullName evidence="2">Uncharacterized protein</fullName>
    </submittedName>
</protein>
<sequence length="51" mass="5694">MGRILVEGERESVTRPQVRERRGAGGSRRVELVSYAAANDPEQLKKAVSKR</sequence>
<evidence type="ECO:0000313" key="3">
    <source>
        <dbReference type="Proteomes" id="UP000318017"/>
    </source>
</evidence>
<feature type="region of interest" description="Disordered" evidence="1">
    <location>
        <begin position="1"/>
        <end position="27"/>
    </location>
</feature>
<evidence type="ECO:0000313" key="2">
    <source>
        <dbReference type="EMBL" id="QDV24664.1"/>
    </source>
</evidence>
<organism evidence="2 3">
    <name type="scientific">Aureliella helgolandensis</name>
    <dbReference type="NCBI Taxonomy" id="2527968"/>
    <lineage>
        <taxon>Bacteria</taxon>
        <taxon>Pseudomonadati</taxon>
        <taxon>Planctomycetota</taxon>
        <taxon>Planctomycetia</taxon>
        <taxon>Pirellulales</taxon>
        <taxon>Pirellulaceae</taxon>
        <taxon>Aureliella</taxon>
    </lineage>
</organism>
<dbReference type="EMBL" id="CP036298">
    <property type="protein sequence ID" value="QDV24664.1"/>
    <property type="molecule type" value="Genomic_DNA"/>
</dbReference>
<dbReference type="KEGG" id="ahel:Q31a_29840"/>
<name>A0A518G7V3_9BACT</name>
<reference evidence="2 3" key="1">
    <citation type="submission" date="2019-02" db="EMBL/GenBank/DDBJ databases">
        <title>Deep-cultivation of Planctomycetes and their phenomic and genomic characterization uncovers novel biology.</title>
        <authorList>
            <person name="Wiegand S."/>
            <person name="Jogler M."/>
            <person name="Boedeker C."/>
            <person name="Pinto D."/>
            <person name="Vollmers J."/>
            <person name="Rivas-Marin E."/>
            <person name="Kohn T."/>
            <person name="Peeters S.H."/>
            <person name="Heuer A."/>
            <person name="Rast P."/>
            <person name="Oberbeckmann S."/>
            <person name="Bunk B."/>
            <person name="Jeske O."/>
            <person name="Meyerdierks A."/>
            <person name="Storesund J.E."/>
            <person name="Kallscheuer N."/>
            <person name="Luecker S."/>
            <person name="Lage O.M."/>
            <person name="Pohl T."/>
            <person name="Merkel B.J."/>
            <person name="Hornburger P."/>
            <person name="Mueller R.-W."/>
            <person name="Bruemmer F."/>
            <person name="Labrenz M."/>
            <person name="Spormann A.M."/>
            <person name="Op den Camp H."/>
            <person name="Overmann J."/>
            <person name="Amann R."/>
            <person name="Jetten M.S.M."/>
            <person name="Mascher T."/>
            <person name="Medema M.H."/>
            <person name="Devos D.P."/>
            <person name="Kaster A.-K."/>
            <person name="Ovreas L."/>
            <person name="Rohde M."/>
            <person name="Galperin M.Y."/>
            <person name="Jogler C."/>
        </authorList>
    </citation>
    <scope>NUCLEOTIDE SEQUENCE [LARGE SCALE GENOMIC DNA]</scope>
    <source>
        <strain evidence="2 3">Q31a</strain>
    </source>
</reference>